<evidence type="ECO:0000256" key="7">
    <source>
        <dbReference type="ARBA" id="ARBA00023242"/>
    </source>
</evidence>
<dbReference type="EMBL" id="JAZGQO010000015">
    <property type="protein sequence ID" value="KAK6168872.1"/>
    <property type="molecule type" value="Genomic_DNA"/>
</dbReference>
<keyword evidence="5" id="KW-0479">Metal-binding</keyword>
<comment type="similarity">
    <text evidence="3">Belongs to the HARBI1 family.</text>
</comment>
<reference evidence="9 10" key="1">
    <citation type="submission" date="2024-01" db="EMBL/GenBank/DDBJ databases">
        <title>The genome of the rayed Mediterranean limpet Patella caerulea (Linnaeus, 1758).</title>
        <authorList>
            <person name="Anh-Thu Weber A."/>
            <person name="Halstead-Nussloch G."/>
        </authorList>
    </citation>
    <scope>NUCLEOTIDE SEQUENCE [LARGE SCALE GENOMIC DNA]</scope>
    <source>
        <strain evidence="9">AATW-2023a</strain>
        <tissue evidence="9">Whole specimen</tissue>
    </source>
</reference>
<evidence type="ECO:0000256" key="1">
    <source>
        <dbReference type="ARBA" id="ARBA00001968"/>
    </source>
</evidence>
<feature type="domain" description="DDE Tnp4" evidence="8">
    <location>
        <begin position="17"/>
        <end position="180"/>
    </location>
</feature>
<evidence type="ECO:0000256" key="2">
    <source>
        <dbReference type="ARBA" id="ARBA00004123"/>
    </source>
</evidence>
<protein>
    <recommendedName>
        <fullName evidence="8">DDE Tnp4 domain-containing protein</fullName>
    </recommendedName>
</protein>
<sequence length="232" mass="26878">MLNFEQKWGFPNCVGAIDGYHVPIIAPKHDHTDYYNRKGWYSILLQAVVDSNYLFRDTCIGWPGRIHDARVLANFKLYNMGQEGELFANHSRNICGVQTGHQSIGDPAYPLLQWLMKPYSELANMTAEQKKFNFILSRNRMVIENVFGRLKGRWRRLQKRVDCDIKDTPDLILTCCVLHNILCEKQGEVYFDQWNIELDNPKPTPVVENMDNEQEFASAGNIRNAFCNFLNG</sequence>
<keyword evidence="6" id="KW-0378">Hydrolase</keyword>
<dbReference type="InterPro" id="IPR045249">
    <property type="entry name" value="HARBI1-like"/>
</dbReference>
<evidence type="ECO:0000256" key="4">
    <source>
        <dbReference type="ARBA" id="ARBA00022722"/>
    </source>
</evidence>
<keyword evidence="4" id="KW-0540">Nuclease</keyword>
<evidence type="ECO:0000259" key="8">
    <source>
        <dbReference type="Pfam" id="PF13359"/>
    </source>
</evidence>
<comment type="subcellular location">
    <subcellularLocation>
        <location evidence="2">Nucleus</location>
    </subcellularLocation>
</comment>
<dbReference type="Proteomes" id="UP001347796">
    <property type="component" value="Unassembled WGS sequence"/>
</dbReference>
<dbReference type="PANTHER" id="PTHR22930">
    <property type="match status" value="1"/>
</dbReference>
<dbReference type="InterPro" id="IPR027806">
    <property type="entry name" value="HARBI1_dom"/>
</dbReference>
<accession>A0AAN8IZ79</accession>
<evidence type="ECO:0000313" key="9">
    <source>
        <dbReference type="EMBL" id="KAK6168872.1"/>
    </source>
</evidence>
<keyword evidence="7" id="KW-0539">Nucleus</keyword>
<proteinExistence type="inferred from homology"/>
<dbReference type="AlphaFoldDB" id="A0AAN8IZ79"/>
<dbReference type="GO" id="GO:0004518">
    <property type="term" value="F:nuclease activity"/>
    <property type="evidence" value="ECO:0007669"/>
    <property type="project" value="UniProtKB-KW"/>
</dbReference>
<evidence type="ECO:0000256" key="3">
    <source>
        <dbReference type="ARBA" id="ARBA00006958"/>
    </source>
</evidence>
<dbReference type="GO" id="GO:0016787">
    <property type="term" value="F:hydrolase activity"/>
    <property type="evidence" value="ECO:0007669"/>
    <property type="project" value="UniProtKB-KW"/>
</dbReference>
<dbReference type="GO" id="GO:0005634">
    <property type="term" value="C:nucleus"/>
    <property type="evidence" value="ECO:0007669"/>
    <property type="project" value="UniProtKB-SubCell"/>
</dbReference>
<evidence type="ECO:0000256" key="5">
    <source>
        <dbReference type="ARBA" id="ARBA00022723"/>
    </source>
</evidence>
<dbReference type="GO" id="GO:0046872">
    <property type="term" value="F:metal ion binding"/>
    <property type="evidence" value="ECO:0007669"/>
    <property type="project" value="UniProtKB-KW"/>
</dbReference>
<gene>
    <name evidence="9" type="ORF">SNE40_020041</name>
</gene>
<keyword evidence="10" id="KW-1185">Reference proteome</keyword>
<dbReference type="PANTHER" id="PTHR22930:SF85">
    <property type="entry name" value="GH03217P-RELATED"/>
    <property type="match status" value="1"/>
</dbReference>
<comment type="cofactor">
    <cofactor evidence="1">
        <name>a divalent metal cation</name>
        <dbReference type="ChEBI" id="CHEBI:60240"/>
    </cofactor>
</comment>
<comment type="caution">
    <text evidence="9">The sequence shown here is derived from an EMBL/GenBank/DDBJ whole genome shotgun (WGS) entry which is preliminary data.</text>
</comment>
<evidence type="ECO:0000256" key="6">
    <source>
        <dbReference type="ARBA" id="ARBA00022801"/>
    </source>
</evidence>
<evidence type="ECO:0000313" key="10">
    <source>
        <dbReference type="Proteomes" id="UP001347796"/>
    </source>
</evidence>
<dbReference type="Pfam" id="PF13359">
    <property type="entry name" value="DDE_Tnp_4"/>
    <property type="match status" value="1"/>
</dbReference>
<name>A0AAN8IZ79_PATCE</name>
<organism evidence="9 10">
    <name type="scientific">Patella caerulea</name>
    <name type="common">Rayed Mediterranean limpet</name>
    <dbReference type="NCBI Taxonomy" id="87958"/>
    <lineage>
        <taxon>Eukaryota</taxon>
        <taxon>Metazoa</taxon>
        <taxon>Spiralia</taxon>
        <taxon>Lophotrochozoa</taxon>
        <taxon>Mollusca</taxon>
        <taxon>Gastropoda</taxon>
        <taxon>Patellogastropoda</taxon>
        <taxon>Patelloidea</taxon>
        <taxon>Patellidae</taxon>
        <taxon>Patella</taxon>
    </lineage>
</organism>